<comment type="caution">
    <text evidence="3">The sequence shown here is derived from an EMBL/GenBank/DDBJ whole genome shotgun (WGS) entry which is preliminary data.</text>
</comment>
<dbReference type="Pfam" id="PF00067">
    <property type="entry name" value="p450"/>
    <property type="match status" value="1"/>
</dbReference>
<keyword evidence="2" id="KW-0503">Monooxygenase</keyword>
<keyword evidence="2" id="KW-0408">Iron</keyword>
<sequence length="404" mass="45789">MKMAEDLELEFLPMEKPEFARNPLPYFAAAREKHPWLATCNFGYVVHQYDAMKDLLIQDDKMDTALDTIVMLMGAQDTPWGRLTANTINAQSGERHKQMRDLLMPLFSPRQANQNRLLMQEVITKLLDDSVPKGAFDFEEVVGYFPIGVLCSMLGAPAEELPRIRSSLEILGRGLSLDPGILSELQVGAQEIDRFGQELVAERRAGKRPEKGGELLDVLIEAADNGGLTERELYDLLIFLFVGGYDTSKNILTLIMYEMINYPEYYRRCAEDISFCEKVAEEALRYQSVANYPRITTEVVTYRDVIFPERTMLFFPVSMSGRDPSAFSDADTFDPERRHGNRHIAFGRGMHICLGQFIARAQIVEGLHLIAQRVKNPRLAGDVAWRPFLGIWGLEGLPIEFDPA</sequence>
<dbReference type="GO" id="GO:0020037">
    <property type="term" value="F:heme binding"/>
    <property type="evidence" value="ECO:0007669"/>
    <property type="project" value="InterPro"/>
</dbReference>
<dbReference type="SUPFAM" id="SSF48264">
    <property type="entry name" value="Cytochrome P450"/>
    <property type="match status" value="1"/>
</dbReference>
<dbReference type="InterPro" id="IPR001128">
    <property type="entry name" value="Cyt_P450"/>
</dbReference>
<dbReference type="GO" id="GO:0004497">
    <property type="term" value="F:monooxygenase activity"/>
    <property type="evidence" value="ECO:0007669"/>
    <property type="project" value="UniProtKB-KW"/>
</dbReference>
<evidence type="ECO:0000313" key="4">
    <source>
        <dbReference type="Proteomes" id="UP000319148"/>
    </source>
</evidence>
<dbReference type="PANTHER" id="PTHR46696">
    <property type="entry name" value="P450, PUTATIVE (EUROFUNG)-RELATED"/>
    <property type="match status" value="1"/>
</dbReference>
<gene>
    <name evidence="3" type="ORF">FIV46_03930</name>
</gene>
<accession>A0A501PTD4</accession>
<dbReference type="PANTHER" id="PTHR46696:SF1">
    <property type="entry name" value="CYTOCHROME P450 YJIB-RELATED"/>
    <property type="match status" value="1"/>
</dbReference>
<dbReference type="RefSeq" id="WP_139938576.1">
    <property type="nucleotide sequence ID" value="NZ_JBHSYP010000022.1"/>
</dbReference>
<keyword evidence="4" id="KW-1185">Reference proteome</keyword>
<reference evidence="4" key="1">
    <citation type="submission" date="2019-06" db="EMBL/GenBank/DDBJ databases">
        <title>The complete genome of Emcibacter congregatus ZYLT.</title>
        <authorList>
            <person name="Zhao Z."/>
        </authorList>
    </citation>
    <scope>NUCLEOTIDE SEQUENCE [LARGE SCALE GENOMIC DNA]</scope>
    <source>
        <strain evidence="4">MCCC 1A06723</strain>
    </source>
</reference>
<dbReference type="InterPro" id="IPR017972">
    <property type="entry name" value="Cyt_P450_CS"/>
</dbReference>
<dbReference type="EMBL" id="VFIY01000004">
    <property type="protein sequence ID" value="TPD63234.1"/>
    <property type="molecule type" value="Genomic_DNA"/>
</dbReference>
<dbReference type="OrthoDB" id="5522954at2"/>
<dbReference type="PROSITE" id="PS00086">
    <property type="entry name" value="CYTOCHROME_P450"/>
    <property type="match status" value="1"/>
</dbReference>
<dbReference type="InterPro" id="IPR002397">
    <property type="entry name" value="Cyt_P450_B"/>
</dbReference>
<protein>
    <submittedName>
        <fullName evidence="3">Cytochrome P450</fullName>
    </submittedName>
</protein>
<dbReference type="GO" id="GO:0005506">
    <property type="term" value="F:iron ion binding"/>
    <property type="evidence" value="ECO:0007669"/>
    <property type="project" value="InterPro"/>
</dbReference>
<dbReference type="InterPro" id="IPR036396">
    <property type="entry name" value="Cyt_P450_sf"/>
</dbReference>
<organism evidence="3 4">
    <name type="scientific">Emcibacter nanhaiensis</name>
    <dbReference type="NCBI Taxonomy" id="1505037"/>
    <lineage>
        <taxon>Bacteria</taxon>
        <taxon>Pseudomonadati</taxon>
        <taxon>Pseudomonadota</taxon>
        <taxon>Alphaproteobacteria</taxon>
        <taxon>Emcibacterales</taxon>
        <taxon>Emcibacteraceae</taxon>
        <taxon>Emcibacter</taxon>
    </lineage>
</organism>
<keyword evidence="2" id="KW-0349">Heme</keyword>
<proteinExistence type="inferred from homology"/>
<dbReference type="PRINTS" id="PR00359">
    <property type="entry name" value="BP450"/>
</dbReference>
<dbReference type="PRINTS" id="PR00385">
    <property type="entry name" value="P450"/>
</dbReference>
<comment type="similarity">
    <text evidence="1 2">Belongs to the cytochrome P450 family.</text>
</comment>
<evidence type="ECO:0000313" key="3">
    <source>
        <dbReference type="EMBL" id="TPD63234.1"/>
    </source>
</evidence>
<dbReference type="GO" id="GO:0016705">
    <property type="term" value="F:oxidoreductase activity, acting on paired donors, with incorporation or reduction of molecular oxygen"/>
    <property type="evidence" value="ECO:0007669"/>
    <property type="project" value="InterPro"/>
</dbReference>
<name>A0A501PTD4_9PROT</name>
<keyword evidence="2" id="KW-0560">Oxidoreductase</keyword>
<dbReference type="Gene3D" id="1.10.630.10">
    <property type="entry name" value="Cytochrome P450"/>
    <property type="match status" value="1"/>
</dbReference>
<evidence type="ECO:0000256" key="2">
    <source>
        <dbReference type="RuleBase" id="RU000461"/>
    </source>
</evidence>
<evidence type="ECO:0000256" key="1">
    <source>
        <dbReference type="ARBA" id="ARBA00010617"/>
    </source>
</evidence>
<keyword evidence="2" id="KW-0479">Metal-binding</keyword>
<dbReference type="Proteomes" id="UP000319148">
    <property type="component" value="Unassembled WGS sequence"/>
</dbReference>
<dbReference type="AlphaFoldDB" id="A0A501PTD4"/>